<name>A0A1R1XDQ0_9FUNG</name>
<keyword evidence="2" id="KW-0472">Membrane</keyword>
<feature type="region of interest" description="Disordered" evidence="1">
    <location>
        <begin position="66"/>
        <end position="85"/>
    </location>
</feature>
<organism evidence="3 4">
    <name type="scientific">Smittium culicis</name>
    <dbReference type="NCBI Taxonomy" id="133412"/>
    <lineage>
        <taxon>Eukaryota</taxon>
        <taxon>Fungi</taxon>
        <taxon>Fungi incertae sedis</taxon>
        <taxon>Zoopagomycota</taxon>
        <taxon>Kickxellomycotina</taxon>
        <taxon>Harpellomycetes</taxon>
        <taxon>Harpellales</taxon>
        <taxon>Legeriomycetaceae</taxon>
        <taxon>Smittium</taxon>
    </lineage>
</organism>
<keyword evidence="4" id="KW-1185">Reference proteome</keyword>
<keyword evidence="2" id="KW-1133">Transmembrane helix</keyword>
<feature type="transmembrane region" description="Helical" evidence="2">
    <location>
        <begin position="23"/>
        <end position="44"/>
    </location>
</feature>
<accession>A0A1R1XDQ0</accession>
<dbReference type="AlphaFoldDB" id="A0A1R1XDQ0"/>
<reference evidence="4" key="1">
    <citation type="submission" date="2017-01" db="EMBL/GenBank/DDBJ databases">
        <authorList>
            <person name="Wang Y."/>
            <person name="White M."/>
            <person name="Kvist S."/>
            <person name="Moncalvo J.-M."/>
        </authorList>
    </citation>
    <scope>NUCLEOTIDE SEQUENCE [LARGE SCALE GENOMIC DNA]</scope>
    <source>
        <strain evidence="4">ID-206-W2</strain>
    </source>
</reference>
<dbReference type="EMBL" id="LSSM01005407">
    <property type="protein sequence ID" value="OMJ12757.1"/>
    <property type="molecule type" value="Genomic_DNA"/>
</dbReference>
<sequence length="119" mass="13978">MNQSQGTAFFISYRHFVPFSHTLFLVSQIFFRPFYFFTLFYNFFRIKSFNFYFLGYLSPNSYEYPPQQGGYPPNPSYPQGGQYPGSQQPQVIYVQQKPEEKRQLGYVASICEGISCCSF</sequence>
<evidence type="ECO:0000313" key="3">
    <source>
        <dbReference type="EMBL" id="OMJ12757.1"/>
    </source>
</evidence>
<dbReference type="Proteomes" id="UP000187429">
    <property type="component" value="Unassembled WGS sequence"/>
</dbReference>
<gene>
    <name evidence="3" type="ORF">AYI69_g9281</name>
</gene>
<evidence type="ECO:0000256" key="2">
    <source>
        <dbReference type="SAM" id="Phobius"/>
    </source>
</evidence>
<comment type="caution">
    <text evidence="3">The sequence shown here is derived from an EMBL/GenBank/DDBJ whole genome shotgun (WGS) entry which is preliminary data.</text>
</comment>
<evidence type="ECO:0000256" key="1">
    <source>
        <dbReference type="SAM" id="MobiDB-lite"/>
    </source>
</evidence>
<keyword evidence="2" id="KW-0812">Transmembrane</keyword>
<proteinExistence type="predicted"/>
<protein>
    <submittedName>
        <fullName evidence="3">Uncharacterized protein</fullName>
    </submittedName>
</protein>
<evidence type="ECO:0000313" key="4">
    <source>
        <dbReference type="Proteomes" id="UP000187429"/>
    </source>
</evidence>